<dbReference type="InterPro" id="IPR011249">
    <property type="entry name" value="Metalloenz_LuxS/M16"/>
</dbReference>
<sequence>MRNMALVRYIRNVTWARKRILHNNYSPRILTKRTAVTNTEPTKPTAVSIGDAVRAEFPVGEEVCGFVVRTVEEVKELHLTAVRLEHLATGADYLHVARDDANNVFSVGFRTTPMDSTGVPHILEHTVLCGSRKYPCRDPFFKMLNRSLSTFMNAMTGSDFTIYPFSTQHPADFKNLMSVYLDAVFRPNLVELDFLQEGWRLEHQDVNDQSSPLVFKGVVFNEMKGVFADSQRLFMQKLQNGLLPSHTYGVVSGGDPITIPQLTWEQLRHFHAYHYHPSNAHFFTYGDQPLAQHLKFINDNYLSSFDRIDPKTEVPEEPSWSQGRSDHVECGVDPMAAAAGGEGGQTSVAVAYKLVNITDSYENFVLHILCELLTSGPNAPFYKSLLEPQLGSGFSPSAGYDGHTRNTSFTIGLQGVRPQDVDQVLSIIDNTFQQVAQEGFPQSRVDAVLHTLELGLKHQTSSFGLALAMTITPLWNLDGDPVEALKINSKINKFRKCLDENPKYLQEKVRQYFLQNNHKYSLTMAPKPGYEEQLQVAEEDLLAQKVSALNEHDKIQIWEQGQTLAHKQEEEEDLSSLPTLRVSDINRTVSPTPVLDLQLAGGVNVQLCQPPTNGITYFSAVLDTQHVPPHLRPLVPLLCGVLTSMGAGHMDFRELDQQADLVTGGLHVDTHTAAHPYHVGHFDQGIVLSSHCLNHNLDHMLDLWSRVFTEVRLNDLDRFTTLVNMIATDLSNSLVYSGHRYAMTSAAASISHMSALQEEWCGLSWLRSMKSLSQKKDLSDTLEQLRQLAALLLNREGMRVAVNTTPDYHTQALSKLESFLSGLHATTTSSATHNNFSSTPVKEEFTLHTRKTHHVFPFPVNFASMALPGVPYLHPDVGALRVLPRLMFRFLHREIREKGGAYGGGAMATPGGPFCFYSYRDPHSTQTLATFSDAVEWVLAGNFSERDVEEAKLGTFQSIDAPVSPGAQGMRRFLAGITDKYFSEHRQLALDTSPQDLITVARTYLSLAPIQGTSLIGPHNEDIAKDGFWNTVHD</sequence>
<evidence type="ECO:0000256" key="11">
    <source>
        <dbReference type="ARBA" id="ARBA00023128"/>
    </source>
</evidence>
<evidence type="ECO:0000313" key="13">
    <source>
        <dbReference type="EMBL" id="KAK4326682.1"/>
    </source>
</evidence>
<dbReference type="InterPro" id="IPR013578">
    <property type="entry name" value="Peptidase_M16C_assoc"/>
</dbReference>
<evidence type="ECO:0000256" key="4">
    <source>
        <dbReference type="ARBA" id="ARBA00020167"/>
    </source>
</evidence>
<evidence type="ECO:0000256" key="8">
    <source>
        <dbReference type="ARBA" id="ARBA00022833"/>
    </source>
</evidence>
<keyword evidence="11" id="KW-0496">Mitochondrion</keyword>
<dbReference type="Pfam" id="PF00675">
    <property type="entry name" value="Peptidase_M16"/>
    <property type="match status" value="1"/>
</dbReference>
<dbReference type="Gene3D" id="3.30.830.10">
    <property type="entry name" value="Metalloenzyme, LuxS/M16 peptidase-like"/>
    <property type="match status" value="4"/>
</dbReference>
<keyword evidence="10" id="KW-0482">Metalloprotease</keyword>
<gene>
    <name evidence="13" type="ORF">Pmani_002840</name>
</gene>
<name>A0AAE1QK74_9EUCA</name>
<dbReference type="InterPro" id="IPR055130">
    <property type="entry name" value="PreP_C"/>
</dbReference>
<dbReference type="InterPro" id="IPR007863">
    <property type="entry name" value="Peptidase_M16_C"/>
</dbReference>
<dbReference type="PANTHER" id="PTHR43016:SF13">
    <property type="entry name" value="PRESEQUENCE PROTEASE, MITOCHONDRIAL"/>
    <property type="match status" value="1"/>
</dbReference>
<dbReference type="SMART" id="SM01264">
    <property type="entry name" value="M16C_associated"/>
    <property type="match status" value="1"/>
</dbReference>
<reference evidence="13" key="1">
    <citation type="submission" date="2023-11" db="EMBL/GenBank/DDBJ databases">
        <title>Genome assemblies of two species of porcelain crab, Petrolisthes cinctipes and Petrolisthes manimaculis (Anomura: Porcellanidae).</title>
        <authorList>
            <person name="Angst P."/>
        </authorList>
    </citation>
    <scope>NUCLEOTIDE SEQUENCE</scope>
    <source>
        <strain evidence="13">PB745_02</strain>
        <tissue evidence="13">Gill</tissue>
    </source>
</reference>
<dbReference type="PANTHER" id="PTHR43016">
    <property type="entry name" value="PRESEQUENCE PROTEASE"/>
    <property type="match status" value="1"/>
</dbReference>
<comment type="caution">
    <text evidence="13">The sequence shown here is derived from an EMBL/GenBank/DDBJ whole genome shotgun (WGS) entry which is preliminary data.</text>
</comment>
<dbReference type="EMBL" id="JAWZYT010000203">
    <property type="protein sequence ID" value="KAK4326682.1"/>
    <property type="molecule type" value="Genomic_DNA"/>
</dbReference>
<dbReference type="FunFam" id="3.30.830.10:FF:000013">
    <property type="entry name" value="Mitochondrial presequence protease"/>
    <property type="match status" value="1"/>
</dbReference>
<keyword evidence="14" id="KW-1185">Reference proteome</keyword>
<feature type="domain" description="Peptidase M16C associated" evidence="12">
    <location>
        <begin position="524"/>
        <end position="772"/>
    </location>
</feature>
<evidence type="ECO:0000256" key="7">
    <source>
        <dbReference type="ARBA" id="ARBA00022801"/>
    </source>
</evidence>
<organism evidence="13 14">
    <name type="scientific">Petrolisthes manimaculis</name>
    <dbReference type="NCBI Taxonomy" id="1843537"/>
    <lineage>
        <taxon>Eukaryota</taxon>
        <taxon>Metazoa</taxon>
        <taxon>Ecdysozoa</taxon>
        <taxon>Arthropoda</taxon>
        <taxon>Crustacea</taxon>
        <taxon>Multicrustacea</taxon>
        <taxon>Malacostraca</taxon>
        <taxon>Eumalacostraca</taxon>
        <taxon>Eucarida</taxon>
        <taxon>Decapoda</taxon>
        <taxon>Pleocyemata</taxon>
        <taxon>Anomura</taxon>
        <taxon>Galatheoidea</taxon>
        <taxon>Porcellanidae</taxon>
        <taxon>Petrolisthes</taxon>
    </lineage>
</organism>
<dbReference type="FunFam" id="3.30.830.10:FF:000011">
    <property type="entry name" value="Presequence protease, mitochondrial"/>
    <property type="match status" value="1"/>
</dbReference>
<keyword evidence="6" id="KW-0479">Metal-binding</keyword>
<dbReference type="AlphaFoldDB" id="A0AAE1QK74"/>
<evidence type="ECO:0000256" key="1">
    <source>
        <dbReference type="ARBA" id="ARBA00001947"/>
    </source>
</evidence>
<dbReference type="Pfam" id="PF08367">
    <property type="entry name" value="M16C_assoc"/>
    <property type="match status" value="1"/>
</dbReference>
<dbReference type="SUPFAM" id="SSF63411">
    <property type="entry name" value="LuxS/MPP-like metallohydrolase"/>
    <property type="match status" value="4"/>
</dbReference>
<evidence type="ECO:0000256" key="2">
    <source>
        <dbReference type="ARBA" id="ARBA00004173"/>
    </source>
</evidence>
<dbReference type="Pfam" id="PF22516">
    <property type="entry name" value="PreP_C"/>
    <property type="match status" value="1"/>
</dbReference>
<evidence type="ECO:0000256" key="5">
    <source>
        <dbReference type="ARBA" id="ARBA00022670"/>
    </source>
</evidence>
<evidence type="ECO:0000256" key="6">
    <source>
        <dbReference type="ARBA" id="ARBA00022723"/>
    </source>
</evidence>
<keyword evidence="9" id="KW-0809">Transit peptide</keyword>
<evidence type="ECO:0000256" key="9">
    <source>
        <dbReference type="ARBA" id="ARBA00022946"/>
    </source>
</evidence>
<dbReference type="Pfam" id="PF05193">
    <property type="entry name" value="Peptidase_M16_C"/>
    <property type="match status" value="1"/>
</dbReference>
<accession>A0AAE1QK74</accession>
<comment type="similarity">
    <text evidence="3">Belongs to the peptidase M16 family. PreP subfamily.</text>
</comment>
<keyword evidence="7" id="KW-0378">Hydrolase</keyword>
<dbReference type="InterPro" id="IPR011765">
    <property type="entry name" value="Pept_M16_N"/>
</dbReference>
<dbReference type="FunFam" id="3.30.830.10:FF:000009">
    <property type="entry name" value="Presequence protease, mitochondrial"/>
    <property type="match status" value="1"/>
</dbReference>
<evidence type="ECO:0000256" key="3">
    <source>
        <dbReference type="ARBA" id="ARBA00007575"/>
    </source>
</evidence>
<dbReference type="GO" id="GO:0004222">
    <property type="term" value="F:metalloendopeptidase activity"/>
    <property type="evidence" value="ECO:0007669"/>
    <property type="project" value="TreeGrafter"/>
</dbReference>
<keyword evidence="5" id="KW-0645">Protease</keyword>
<proteinExistence type="inferred from homology"/>
<keyword evidence="8" id="KW-0862">Zinc</keyword>
<evidence type="ECO:0000313" key="14">
    <source>
        <dbReference type="Proteomes" id="UP001292094"/>
    </source>
</evidence>
<protein>
    <recommendedName>
        <fullName evidence="4">Presequence protease, mitochondrial</fullName>
    </recommendedName>
</protein>
<dbReference type="GO" id="GO:0005759">
    <property type="term" value="C:mitochondrial matrix"/>
    <property type="evidence" value="ECO:0007669"/>
    <property type="project" value="TreeGrafter"/>
</dbReference>
<evidence type="ECO:0000259" key="12">
    <source>
        <dbReference type="SMART" id="SM01264"/>
    </source>
</evidence>
<comment type="subcellular location">
    <subcellularLocation>
        <location evidence="2">Mitochondrion</location>
    </subcellularLocation>
</comment>
<dbReference type="Proteomes" id="UP001292094">
    <property type="component" value="Unassembled WGS sequence"/>
</dbReference>
<dbReference type="GO" id="GO:0046872">
    <property type="term" value="F:metal ion binding"/>
    <property type="evidence" value="ECO:0007669"/>
    <property type="project" value="UniProtKB-KW"/>
</dbReference>
<evidence type="ECO:0000256" key="10">
    <source>
        <dbReference type="ARBA" id="ARBA00023049"/>
    </source>
</evidence>
<dbReference type="GO" id="GO:0016485">
    <property type="term" value="P:protein processing"/>
    <property type="evidence" value="ECO:0007669"/>
    <property type="project" value="TreeGrafter"/>
</dbReference>
<comment type="cofactor">
    <cofactor evidence="1">
        <name>Zn(2+)</name>
        <dbReference type="ChEBI" id="CHEBI:29105"/>
    </cofactor>
</comment>